<accession>A0A1T2KWP4</accession>
<comment type="caution">
    <text evidence="2">The sequence shown here is derived from an EMBL/GenBank/DDBJ whole genome shotgun (WGS) entry which is preliminary data.</text>
</comment>
<sequence>MLIGVAFANRGILKDRMGKHEAALDDYLHALEIAPETGEGPGFLTRFLRNQPRKPATIADRAEYLKQQLALPEHERLLHIPEADRKQRAYTLLGAVNTKTD</sequence>
<dbReference type="RefSeq" id="WP_078486050.1">
    <property type="nucleotide sequence ID" value="NZ_MPRJ01000013.1"/>
</dbReference>
<dbReference type="SMART" id="SM00028">
    <property type="entry name" value="TPR"/>
    <property type="match status" value="1"/>
</dbReference>
<evidence type="ECO:0000256" key="1">
    <source>
        <dbReference type="PROSITE-ProRule" id="PRU00339"/>
    </source>
</evidence>
<dbReference type="InterPro" id="IPR011990">
    <property type="entry name" value="TPR-like_helical_dom_sf"/>
</dbReference>
<keyword evidence="1" id="KW-0802">TPR repeat</keyword>
<name>A0A1T2KWP4_9GAMM</name>
<dbReference type="AlphaFoldDB" id="A0A1T2KWP4"/>
<protein>
    <submittedName>
        <fullName evidence="2">Uncharacterized protein</fullName>
    </submittedName>
</protein>
<feature type="repeat" description="TPR" evidence="1">
    <location>
        <begin position="4"/>
        <end position="37"/>
    </location>
</feature>
<evidence type="ECO:0000313" key="3">
    <source>
        <dbReference type="Proteomes" id="UP000190896"/>
    </source>
</evidence>
<dbReference type="PROSITE" id="PS50005">
    <property type="entry name" value="TPR"/>
    <property type="match status" value="1"/>
</dbReference>
<evidence type="ECO:0000313" key="2">
    <source>
        <dbReference type="EMBL" id="OOZ37265.1"/>
    </source>
</evidence>
<gene>
    <name evidence="2" type="ORF">BOW51_03035</name>
</gene>
<dbReference type="EMBL" id="MPRJ01000013">
    <property type="protein sequence ID" value="OOZ37265.1"/>
    <property type="molecule type" value="Genomic_DNA"/>
</dbReference>
<proteinExistence type="predicted"/>
<dbReference type="OrthoDB" id="7058572at2"/>
<dbReference type="Proteomes" id="UP000190896">
    <property type="component" value="Unassembled WGS sequence"/>
</dbReference>
<dbReference type="Gene3D" id="1.25.40.10">
    <property type="entry name" value="Tetratricopeptide repeat domain"/>
    <property type="match status" value="1"/>
</dbReference>
<dbReference type="SUPFAM" id="SSF48452">
    <property type="entry name" value="TPR-like"/>
    <property type="match status" value="1"/>
</dbReference>
<dbReference type="InterPro" id="IPR019734">
    <property type="entry name" value="TPR_rpt"/>
</dbReference>
<keyword evidence="3" id="KW-1185">Reference proteome</keyword>
<organism evidence="2 3">
    <name type="scientific">Solemya velesiana gill symbiont</name>
    <dbReference type="NCBI Taxonomy" id="1918948"/>
    <lineage>
        <taxon>Bacteria</taxon>
        <taxon>Pseudomonadati</taxon>
        <taxon>Pseudomonadota</taxon>
        <taxon>Gammaproteobacteria</taxon>
        <taxon>sulfur-oxidizing symbionts</taxon>
    </lineage>
</organism>
<reference evidence="2 3" key="1">
    <citation type="submission" date="2016-11" db="EMBL/GenBank/DDBJ databases">
        <title>Mixed transmission modes and dynamic genome evolution in an obligate animal-bacterial symbiosis.</title>
        <authorList>
            <person name="Russell S.L."/>
            <person name="Corbett-Detig R.B."/>
            <person name="Cavanaugh C.M."/>
        </authorList>
    </citation>
    <scope>NUCLEOTIDE SEQUENCE [LARGE SCALE GENOMIC DNA]</scope>
    <source>
        <strain evidence="2">Se-Cadez</strain>
    </source>
</reference>